<dbReference type="STRING" id="1235788.C802_04376"/>
<dbReference type="PATRIC" id="fig|1235788.3.peg.4490"/>
<proteinExistence type="predicted"/>
<protein>
    <submittedName>
        <fullName evidence="2">Uncharacterized protein</fullName>
    </submittedName>
</protein>
<evidence type="ECO:0000256" key="1">
    <source>
        <dbReference type="SAM" id="Phobius"/>
    </source>
</evidence>
<sequence>MDFQELDKIEKYLSKQLTEEEEKSFEKDISTFQNMDEEVKAVAYIIYSIHKIGIKNDNKRLDGLRSSLKQDYKKYWTSIAALFIITLSIAAITSVPIYKYVAKPIIEKIMSPKISVPKQNTVQQPVTPTIIPDSVIADSVIADSVIADSVIADSVIADMNITTECPQMVPTARDTSNTEVKQELTVQHKDTIAVPVITKCILPNRILSYSHLTNYSFSPVSVQRNGRLVICTFTMTNTEESADIQMHSARAVDKNGKNYPAKVCLLNGSTKRIKEHWKKNIPYTVSISINEVQEDVDAFEQISFSFQSDGDYLKQKSQSIIVKVGEIK</sequence>
<dbReference type="EMBL" id="ASSP01000032">
    <property type="protein sequence ID" value="EOS08765.1"/>
    <property type="molecule type" value="Genomic_DNA"/>
</dbReference>
<evidence type="ECO:0000313" key="2">
    <source>
        <dbReference type="EMBL" id="EOS08765.1"/>
    </source>
</evidence>
<reference evidence="2 3" key="1">
    <citation type="submission" date="2013-04" db="EMBL/GenBank/DDBJ databases">
        <title>The Genome Sequence of Bacteroides massiliensis dnLKV3.</title>
        <authorList>
            <consortium name="The Broad Institute Genomics Platform"/>
            <consortium name="The Broad Institute Genome Sequencing Center for Infectious Disease"/>
            <person name="Earl A."/>
            <person name="Xavier R."/>
            <person name="Kuhn K."/>
            <person name="Stappenbeck T."/>
            <person name="Walker B."/>
            <person name="Young S."/>
            <person name="Zeng Q."/>
            <person name="Gargeya S."/>
            <person name="Fitzgerald M."/>
            <person name="Haas B."/>
            <person name="Abouelleil A."/>
            <person name="Allen A.W."/>
            <person name="Alvarado L."/>
            <person name="Arachchi H.M."/>
            <person name="Berlin A.M."/>
            <person name="Chapman S.B."/>
            <person name="Gainer-Dewar J."/>
            <person name="Goldberg J."/>
            <person name="Griggs A."/>
            <person name="Gujja S."/>
            <person name="Hansen M."/>
            <person name="Howarth C."/>
            <person name="Imamovic A."/>
            <person name="Ireland A."/>
            <person name="Larimer J."/>
            <person name="McCowan C."/>
            <person name="Murphy C."/>
            <person name="Pearson M."/>
            <person name="Poon T.W."/>
            <person name="Priest M."/>
            <person name="Roberts A."/>
            <person name="Saif S."/>
            <person name="Shea T."/>
            <person name="Sisk P."/>
            <person name="Sykes S."/>
            <person name="Wortman J."/>
            <person name="Nusbaum C."/>
            <person name="Birren B."/>
        </authorList>
    </citation>
    <scope>NUCLEOTIDE SEQUENCE [LARGE SCALE GENOMIC DNA]</scope>
    <source>
        <strain evidence="3">dnLKV3</strain>
    </source>
</reference>
<organism evidence="2 3">
    <name type="scientific">Phocaeicola sartorii</name>
    <dbReference type="NCBI Taxonomy" id="671267"/>
    <lineage>
        <taxon>Bacteria</taxon>
        <taxon>Pseudomonadati</taxon>
        <taxon>Bacteroidota</taxon>
        <taxon>Bacteroidia</taxon>
        <taxon>Bacteroidales</taxon>
        <taxon>Bacteroidaceae</taxon>
        <taxon>Phocaeicola</taxon>
    </lineage>
</organism>
<dbReference type="Proteomes" id="UP000014200">
    <property type="component" value="Unassembled WGS sequence"/>
</dbReference>
<keyword evidence="1" id="KW-1133">Transmembrane helix</keyword>
<accession>R9I5W8</accession>
<dbReference type="HOGENOM" id="CLU_846365_0_0_10"/>
<evidence type="ECO:0000313" key="3">
    <source>
        <dbReference type="Proteomes" id="UP000014200"/>
    </source>
</evidence>
<keyword evidence="1" id="KW-0472">Membrane</keyword>
<name>R9I5W8_9BACT</name>
<comment type="caution">
    <text evidence="2">The sequence shown here is derived from an EMBL/GenBank/DDBJ whole genome shotgun (WGS) entry which is preliminary data.</text>
</comment>
<gene>
    <name evidence="2" type="ORF">C802_04376</name>
</gene>
<feature type="transmembrane region" description="Helical" evidence="1">
    <location>
        <begin position="75"/>
        <end position="98"/>
    </location>
</feature>
<dbReference type="RefSeq" id="WP_016278547.1">
    <property type="nucleotide sequence ID" value="NZ_KE159499.1"/>
</dbReference>
<keyword evidence="3" id="KW-1185">Reference proteome</keyword>
<keyword evidence="1" id="KW-0812">Transmembrane</keyword>
<dbReference type="AlphaFoldDB" id="R9I5W8"/>